<dbReference type="RefSeq" id="WP_019374795.1">
    <property type="nucleotide sequence ID" value="NZ_ALEE01000637.1"/>
</dbReference>
<protein>
    <submittedName>
        <fullName evidence="1">Uncharacterized protein</fullName>
    </submittedName>
</protein>
<sequence length="141" mass="14965">MTAEINHFDDLLEAARAQAERQRLLLVFVGSELPEGASAAQRAAFERGEGGALVPLLCVDKLPEELVSFDALVREAKEYALPDQRWQLVFAGALAGAGGRGPSDADTDGALSRMVEAIKSGALGSYLPFDRAGRPVQLGRA</sequence>
<dbReference type="EMBL" id="QGUB01000008">
    <property type="protein sequence ID" value="PWW44391.1"/>
    <property type="molecule type" value="Genomic_DNA"/>
</dbReference>
<accession>A0A317R985</accession>
<reference evidence="1 2" key="1">
    <citation type="submission" date="2018-05" db="EMBL/GenBank/DDBJ databases">
        <title>Genomic Encyclopedia of Type Strains, Phase IV (KMG-IV): sequencing the most valuable type-strain genomes for metagenomic binning, comparative biology and taxonomic classification.</title>
        <authorList>
            <person name="Goeker M."/>
        </authorList>
    </citation>
    <scope>NUCLEOTIDE SEQUENCE [LARGE SCALE GENOMIC DNA]</scope>
    <source>
        <strain evidence="1 2">DSM 26006</strain>
    </source>
</reference>
<gene>
    <name evidence="1" type="ORF">DFR36_10868</name>
</gene>
<proteinExistence type="predicted"/>
<dbReference type="Proteomes" id="UP000246483">
    <property type="component" value="Unassembled WGS sequence"/>
</dbReference>
<evidence type="ECO:0000313" key="2">
    <source>
        <dbReference type="Proteomes" id="UP000246483"/>
    </source>
</evidence>
<comment type="caution">
    <text evidence="1">The sequence shown here is derived from an EMBL/GenBank/DDBJ whole genome shotgun (WGS) entry which is preliminary data.</text>
</comment>
<evidence type="ECO:0000313" key="1">
    <source>
        <dbReference type="EMBL" id="PWW44391.1"/>
    </source>
</evidence>
<dbReference type="AlphaFoldDB" id="A0A317R985"/>
<organism evidence="1 2">
    <name type="scientific">Melaminivora alkalimesophila</name>
    <dbReference type="NCBI Taxonomy" id="1165852"/>
    <lineage>
        <taxon>Bacteria</taxon>
        <taxon>Pseudomonadati</taxon>
        <taxon>Pseudomonadota</taxon>
        <taxon>Betaproteobacteria</taxon>
        <taxon>Burkholderiales</taxon>
        <taxon>Comamonadaceae</taxon>
        <taxon>Melaminivora</taxon>
    </lineage>
</organism>
<keyword evidence="2" id="KW-1185">Reference proteome</keyword>
<dbReference type="OrthoDB" id="6182044at2"/>
<name>A0A317R985_9BURK</name>